<keyword evidence="1" id="KW-0812">Transmembrane</keyword>
<feature type="transmembrane region" description="Helical" evidence="1">
    <location>
        <begin position="21"/>
        <end position="43"/>
    </location>
</feature>
<sequence>MTMARLKLQMKKYMRMHIHTFTHMSPCSILINKSVYIYIYIYITQKKIEEKSENGRHNGIVNNNDINKFHNNLNSFQHNELLHI</sequence>
<evidence type="ECO:0000313" key="2">
    <source>
        <dbReference type="EMBL" id="EAA20808.1"/>
    </source>
</evidence>
<keyword evidence="1" id="KW-1133">Transmembrane helix</keyword>
<proteinExistence type="predicted"/>
<accession>Q7RPI8</accession>
<dbReference type="InParanoid" id="Q7RPI8"/>
<dbReference type="AlphaFoldDB" id="Q7RPI8"/>
<name>Q7RPI8_PLAYO</name>
<dbReference type="PaxDb" id="73239-Q7RPI8"/>
<evidence type="ECO:0000313" key="3">
    <source>
        <dbReference type="Proteomes" id="UP000008553"/>
    </source>
</evidence>
<gene>
    <name evidence="2" type="ORF">PY01471</name>
</gene>
<evidence type="ECO:0000256" key="1">
    <source>
        <dbReference type="SAM" id="Phobius"/>
    </source>
</evidence>
<keyword evidence="3" id="KW-1185">Reference proteome</keyword>
<dbReference type="EMBL" id="AABL01000394">
    <property type="protein sequence ID" value="EAA20808.1"/>
    <property type="molecule type" value="Genomic_DNA"/>
</dbReference>
<reference evidence="2 3" key="1">
    <citation type="journal article" date="2002" name="Nature">
        <title>Genome sequence and comparative analysis of the model rodent malaria parasite Plasmodium yoelii yoelii.</title>
        <authorList>
            <person name="Carlton J.M."/>
            <person name="Angiuoli S.V."/>
            <person name="Suh B.B."/>
            <person name="Kooij T.W."/>
            <person name="Pertea M."/>
            <person name="Silva J.C."/>
            <person name="Ermolaeva M.D."/>
            <person name="Allen J.E."/>
            <person name="Selengut J.D."/>
            <person name="Koo H.L."/>
            <person name="Peterson J.D."/>
            <person name="Pop M."/>
            <person name="Kosack D.S."/>
            <person name="Shumway M.F."/>
            <person name="Bidwell S.L."/>
            <person name="Shallom S.J."/>
            <person name="van Aken S.E."/>
            <person name="Riedmuller S.B."/>
            <person name="Feldblyum T.V."/>
            <person name="Cho J.K."/>
            <person name="Quackenbush J."/>
            <person name="Sedegah M."/>
            <person name="Shoaibi A."/>
            <person name="Cummings L.M."/>
            <person name="Florens L."/>
            <person name="Yates J.R."/>
            <person name="Raine J.D."/>
            <person name="Sinden R.E."/>
            <person name="Harris M.A."/>
            <person name="Cunningham D.A."/>
            <person name="Preiser P.R."/>
            <person name="Bergman L.W."/>
            <person name="Vaidya A.B."/>
            <person name="van Lin L.H."/>
            <person name="Janse C.J."/>
            <person name="Waters A.P."/>
            <person name="Smith H.O."/>
            <person name="White O.R."/>
            <person name="Salzberg S.L."/>
            <person name="Venter J.C."/>
            <person name="Fraser C.M."/>
            <person name="Hoffman S.L."/>
            <person name="Gardner M.J."/>
            <person name="Carucci D.J."/>
        </authorList>
    </citation>
    <scope>NUCLEOTIDE SEQUENCE [LARGE SCALE GENOMIC DNA]</scope>
    <source>
        <strain evidence="2 3">17XNL</strain>
    </source>
</reference>
<comment type="caution">
    <text evidence="2">The sequence shown here is derived from an EMBL/GenBank/DDBJ whole genome shotgun (WGS) entry which is preliminary data.</text>
</comment>
<organism evidence="2 3">
    <name type="scientific">Plasmodium yoelii yoelii</name>
    <dbReference type="NCBI Taxonomy" id="73239"/>
    <lineage>
        <taxon>Eukaryota</taxon>
        <taxon>Sar</taxon>
        <taxon>Alveolata</taxon>
        <taxon>Apicomplexa</taxon>
        <taxon>Aconoidasida</taxon>
        <taxon>Haemosporida</taxon>
        <taxon>Plasmodiidae</taxon>
        <taxon>Plasmodium</taxon>
        <taxon>Plasmodium (Vinckeia)</taxon>
    </lineage>
</organism>
<dbReference type="Proteomes" id="UP000008553">
    <property type="component" value="Unassembled WGS sequence"/>
</dbReference>
<protein>
    <submittedName>
        <fullName evidence="2">Uncharacterized protein</fullName>
    </submittedName>
</protein>
<keyword evidence="1" id="KW-0472">Membrane</keyword>